<comment type="caution">
    <text evidence="2">The sequence shown here is derived from an EMBL/GenBank/DDBJ whole genome shotgun (WGS) entry which is preliminary data.</text>
</comment>
<sequence>MFPHGNGGKMPGFICMELLRVALAHFISRPQIDLNRLFTRREANSCEGGRVQKRNVILFNTTVQNYSSPFRRLYFKVDATPEADDQYAEEHLFQKREIGARH</sequence>
<reference evidence="2 3" key="1">
    <citation type="submission" date="2019-06" db="EMBL/GenBank/DDBJ databases">
        <title>Draft genomes of female and male turbot (Scophthalmus maximus).</title>
        <authorList>
            <person name="Xu H."/>
            <person name="Xu X.-W."/>
            <person name="Shao C."/>
            <person name="Chen S."/>
        </authorList>
    </citation>
    <scope>NUCLEOTIDE SEQUENCE [LARGE SCALE GENOMIC DNA]</scope>
    <source>
        <strain evidence="2">Ysfricsl-2016a</strain>
        <tissue evidence="2">Blood</tissue>
    </source>
</reference>
<dbReference type="AlphaFoldDB" id="A0A6A4T0X5"/>
<keyword evidence="1" id="KW-0732">Signal</keyword>
<feature type="chain" id="PRO_5025541492" evidence="1">
    <location>
        <begin position="25"/>
        <end position="102"/>
    </location>
</feature>
<feature type="signal peptide" evidence="1">
    <location>
        <begin position="1"/>
        <end position="24"/>
    </location>
</feature>
<gene>
    <name evidence="2" type="ORF">F2P81_007922</name>
</gene>
<dbReference type="Proteomes" id="UP000438429">
    <property type="component" value="Unassembled WGS sequence"/>
</dbReference>
<accession>A0A6A4T0X5</accession>
<name>A0A6A4T0X5_SCOMX</name>
<organism evidence="2 3">
    <name type="scientific">Scophthalmus maximus</name>
    <name type="common">Turbot</name>
    <name type="synonym">Psetta maxima</name>
    <dbReference type="NCBI Taxonomy" id="52904"/>
    <lineage>
        <taxon>Eukaryota</taxon>
        <taxon>Metazoa</taxon>
        <taxon>Chordata</taxon>
        <taxon>Craniata</taxon>
        <taxon>Vertebrata</taxon>
        <taxon>Euteleostomi</taxon>
        <taxon>Actinopterygii</taxon>
        <taxon>Neopterygii</taxon>
        <taxon>Teleostei</taxon>
        <taxon>Neoteleostei</taxon>
        <taxon>Acanthomorphata</taxon>
        <taxon>Carangaria</taxon>
        <taxon>Pleuronectiformes</taxon>
        <taxon>Pleuronectoidei</taxon>
        <taxon>Scophthalmidae</taxon>
        <taxon>Scophthalmus</taxon>
    </lineage>
</organism>
<evidence type="ECO:0000313" key="3">
    <source>
        <dbReference type="Proteomes" id="UP000438429"/>
    </source>
</evidence>
<dbReference type="EMBL" id="VEVO01000007">
    <property type="protein sequence ID" value="KAF0039687.1"/>
    <property type="molecule type" value="Genomic_DNA"/>
</dbReference>
<evidence type="ECO:0000256" key="1">
    <source>
        <dbReference type="SAM" id="SignalP"/>
    </source>
</evidence>
<proteinExistence type="predicted"/>
<evidence type="ECO:0000313" key="2">
    <source>
        <dbReference type="EMBL" id="KAF0039687.1"/>
    </source>
</evidence>
<protein>
    <submittedName>
        <fullName evidence="2">Uncharacterized protein</fullName>
    </submittedName>
</protein>